<dbReference type="PANTHER" id="PTHR42792">
    <property type="entry name" value="FLAGELLIN"/>
    <property type="match status" value="1"/>
</dbReference>
<evidence type="ECO:0000313" key="2">
    <source>
        <dbReference type="EMBL" id="SVC17311.1"/>
    </source>
</evidence>
<dbReference type="InterPro" id="IPR001029">
    <property type="entry name" value="Flagellin_N"/>
</dbReference>
<feature type="domain" description="Flagellin N-terminal" evidence="1">
    <location>
        <begin position="5"/>
        <end position="59"/>
    </location>
</feature>
<dbReference type="GO" id="GO:0005198">
    <property type="term" value="F:structural molecule activity"/>
    <property type="evidence" value="ECO:0007669"/>
    <property type="project" value="InterPro"/>
</dbReference>
<dbReference type="SUPFAM" id="SSF64518">
    <property type="entry name" value="Phase 1 flagellin"/>
    <property type="match status" value="1"/>
</dbReference>
<proteinExistence type="predicted"/>
<dbReference type="Pfam" id="PF00669">
    <property type="entry name" value="Flagellin_N"/>
    <property type="match status" value="1"/>
</dbReference>
<dbReference type="AlphaFoldDB" id="A0A382K3S8"/>
<feature type="non-terminal residue" evidence="2">
    <location>
        <position position="60"/>
    </location>
</feature>
<name>A0A382K3S8_9ZZZZ</name>
<protein>
    <recommendedName>
        <fullName evidence="1">Flagellin N-terminal domain-containing protein</fullName>
    </recommendedName>
</protein>
<evidence type="ECO:0000259" key="1">
    <source>
        <dbReference type="Pfam" id="PF00669"/>
    </source>
</evidence>
<dbReference type="EMBL" id="UINC01077305">
    <property type="protein sequence ID" value="SVC17311.1"/>
    <property type="molecule type" value="Genomic_DNA"/>
</dbReference>
<dbReference type="PANTHER" id="PTHR42792:SF2">
    <property type="entry name" value="FLAGELLIN"/>
    <property type="match status" value="1"/>
</dbReference>
<reference evidence="2" key="1">
    <citation type="submission" date="2018-05" db="EMBL/GenBank/DDBJ databases">
        <authorList>
            <person name="Lanie J.A."/>
            <person name="Ng W.-L."/>
            <person name="Kazmierczak K.M."/>
            <person name="Andrzejewski T.M."/>
            <person name="Davidsen T.M."/>
            <person name="Wayne K.J."/>
            <person name="Tettelin H."/>
            <person name="Glass J.I."/>
            <person name="Rusch D."/>
            <person name="Podicherti R."/>
            <person name="Tsui H.-C.T."/>
            <person name="Winkler M.E."/>
        </authorList>
    </citation>
    <scope>NUCLEOTIDE SEQUENCE</scope>
</reference>
<dbReference type="InterPro" id="IPR001492">
    <property type="entry name" value="Flagellin"/>
</dbReference>
<gene>
    <name evidence="2" type="ORF">METZ01_LOCUS270165</name>
</gene>
<sequence>MSLRINSNVSALNTHRNMTATSNLQAKNLEKLSSGLNITRGVDGPARLQISEQLRAQTAG</sequence>
<accession>A0A382K3S8</accession>
<dbReference type="GO" id="GO:0009288">
    <property type="term" value="C:bacterial-type flagellum"/>
    <property type="evidence" value="ECO:0007669"/>
    <property type="project" value="InterPro"/>
</dbReference>
<organism evidence="2">
    <name type="scientific">marine metagenome</name>
    <dbReference type="NCBI Taxonomy" id="408172"/>
    <lineage>
        <taxon>unclassified sequences</taxon>
        <taxon>metagenomes</taxon>
        <taxon>ecological metagenomes</taxon>
    </lineage>
</organism>